<sequence>MAAGVEDAEIRAAKRFKLSSRFADPEWTEDEYKSWIVSIYNDQCRQYDPKQQRFSSYRTFLGHAATPEFYSNISTKRRQLALQEGRLLDESLVKY</sequence>
<dbReference type="AlphaFoldDB" id="A0A6G1DCG4"/>
<name>A0A6G1DCG4_9ORYZ</name>
<organism evidence="1 2">
    <name type="scientific">Oryza meyeriana var. granulata</name>
    <dbReference type="NCBI Taxonomy" id="110450"/>
    <lineage>
        <taxon>Eukaryota</taxon>
        <taxon>Viridiplantae</taxon>
        <taxon>Streptophyta</taxon>
        <taxon>Embryophyta</taxon>
        <taxon>Tracheophyta</taxon>
        <taxon>Spermatophyta</taxon>
        <taxon>Magnoliopsida</taxon>
        <taxon>Liliopsida</taxon>
        <taxon>Poales</taxon>
        <taxon>Poaceae</taxon>
        <taxon>BOP clade</taxon>
        <taxon>Oryzoideae</taxon>
        <taxon>Oryzeae</taxon>
        <taxon>Oryzinae</taxon>
        <taxon>Oryza</taxon>
        <taxon>Oryza meyeriana</taxon>
    </lineage>
</organism>
<keyword evidence="2" id="KW-1185">Reference proteome</keyword>
<proteinExistence type="predicted"/>
<comment type="caution">
    <text evidence="1">The sequence shown here is derived from an EMBL/GenBank/DDBJ whole genome shotgun (WGS) entry which is preliminary data.</text>
</comment>
<protein>
    <submittedName>
        <fullName evidence="1">Uncharacterized protein</fullName>
    </submittedName>
</protein>
<evidence type="ECO:0000313" key="1">
    <source>
        <dbReference type="EMBL" id="KAF0910167.1"/>
    </source>
</evidence>
<dbReference type="Proteomes" id="UP000479710">
    <property type="component" value="Unassembled WGS sequence"/>
</dbReference>
<dbReference type="EMBL" id="SPHZ02000006">
    <property type="protein sequence ID" value="KAF0910167.1"/>
    <property type="molecule type" value="Genomic_DNA"/>
</dbReference>
<accession>A0A6G1DCG4</accession>
<evidence type="ECO:0000313" key="2">
    <source>
        <dbReference type="Proteomes" id="UP000479710"/>
    </source>
</evidence>
<gene>
    <name evidence="1" type="ORF">E2562_001381</name>
</gene>
<reference evidence="1 2" key="1">
    <citation type="submission" date="2019-11" db="EMBL/GenBank/DDBJ databases">
        <title>Whole genome sequence of Oryza granulata.</title>
        <authorList>
            <person name="Li W."/>
        </authorList>
    </citation>
    <scope>NUCLEOTIDE SEQUENCE [LARGE SCALE GENOMIC DNA]</scope>
    <source>
        <strain evidence="2">cv. Menghai</strain>
        <tissue evidence="1">Leaf</tissue>
    </source>
</reference>